<proteinExistence type="inferred from homology"/>
<gene>
    <name evidence="3" type="ORF">BJ992_002767</name>
</gene>
<dbReference type="RefSeq" id="WP_184981006.1">
    <property type="nucleotide sequence ID" value="NZ_BAAALO010000013.1"/>
</dbReference>
<dbReference type="AlphaFoldDB" id="A0A7X0IDN4"/>
<evidence type="ECO:0000313" key="4">
    <source>
        <dbReference type="Proteomes" id="UP000555564"/>
    </source>
</evidence>
<name>A0A7X0IDN4_9ACTN</name>
<evidence type="ECO:0000259" key="2">
    <source>
        <dbReference type="Pfam" id="PF01575"/>
    </source>
</evidence>
<protein>
    <submittedName>
        <fullName evidence="3">Acyl dehydratase</fullName>
    </submittedName>
</protein>
<dbReference type="SUPFAM" id="SSF54637">
    <property type="entry name" value="Thioesterase/thiol ester dehydrase-isomerase"/>
    <property type="match status" value="1"/>
</dbReference>
<evidence type="ECO:0000256" key="1">
    <source>
        <dbReference type="ARBA" id="ARBA00005254"/>
    </source>
</evidence>
<accession>A0A7X0IDN4</accession>
<feature type="domain" description="MaoC-like" evidence="2">
    <location>
        <begin position="17"/>
        <end position="113"/>
    </location>
</feature>
<evidence type="ECO:0000313" key="3">
    <source>
        <dbReference type="EMBL" id="MBB6473336.1"/>
    </source>
</evidence>
<dbReference type="EMBL" id="JACHIU010000001">
    <property type="protein sequence ID" value="MBB6473336.1"/>
    <property type="molecule type" value="Genomic_DNA"/>
</dbReference>
<comment type="caution">
    <text evidence="3">The sequence shown here is derived from an EMBL/GenBank/DDBJ whole genome shotgun (WGS) entry which is preliminary data.</text>
</comment>
<dbReference type="InterPro" id="IPR029069">
    <property type="entry name" value="HotDog_dom_sf"/>
</dbReference>
<sequence length="135" mass="14624">MPTIDIGQELPAFTRETGLATWNRYAAVNDEFVPIHMDDEAGRAAGYASAFGMGNLQWAYLHNALRDWMGDDGRIVSLSCQFRGANTKGMTLTVTGTVTGVREEDGTRLVDLDLAVKDQEGRTLTPATATVALDT</sequence>
<reference evidence="3 4" key="1">
    <citation type="submission" date="2020-08" db="EMBL/GenBank/DDBJ databases">
        <title>Sequencing the genomes of 1000 actinobacteria strains.</title>
        <authorList>
            <person name="Klenk H.-P."/>
        </authorList>
    </citation>
    <scope>NUCLEOTIDE SEQUENCE [LARGE SCALE GENOMIC DNA]</scope>
    <source>
        <strain evidence="3 4">DSM 44936</strain>
    </source>
</reference>
<dbReference type="Gene3D" id="3.10.129.10">
    <property type="entry name" value="Hotdog Thioesterase"/>
    <property type="match status" value="1"/>
</dbReference>
<dbReference type="Proteomes" id="UP000555564">
    <property type="component" value="Unassembled WGS sequence"/>
</dbReference>
<dbReference type="Pfam" id="PF01575">
    <property type="entry name" value="MaoC_dehydratas"/>
    <property type="match status" value="1"/>
</dbReference>
<comment type="similarity">
    <text evidence="1">Belongs to the enoyl-CoA hydratase/isomerase family.</text>
</comment>
<keyword evidence="4" id="KW-1185">Reference proteome</keyword>
<dbReference type="InterPro" id="IPR002539">
    <property type="entry name" value="MaoC-like_dom"/>
</dbReference>
<organism evidence="3 4">
    <name type="scientific">Sphaerisporangium rubeum</name>
    <dbReference type="NCBI Taxonomy" id="321317"/>
    <lineage>
        <taxon>Bacteria</taxon>
        <taxon>Bacillati</taxon>
        <taxon>Actinomycetota</taxon>
        <taxon>Actinomycetes</taxon>
        <taxon>Streptosporangiales</taxon>
        <taxon>Streptosporangiaceae</taxon>
        <taxon>Sphaerisporangium</taxon>
    </lineage>
</organism>